<feature type="region of interest" description="Disordered" evidence="1">
    <location>
        <begin position="58"/>
        <end position="100"/>
    </location>
</feature>
<dbReference type="EMBL" id="BSYO01000020">
    <property type="protein sequence ID" value="GMH19232.1"/>
    <property type="molecule type" value="Genomic_DNA"/>
</dbReference>
<evidence type="ECO:0000313" key="2">
    <source>
        <dbReference type="EMBL" id="GMH19232.1"/>
    </source>
</evidence>
<evidence type="ECO:0000313" key="3">
    <source>
        <dbReference type="Proteomes" id="UP001279734"/>
    </source>
</evidence>
<organism evidence="2 3">
    <name type="scientific">Nepenthes gracilis</name>
    <name type="common">Slender pitcher plant</name>
    <dbReference type="NCBI Taxonomy" id="150966"/>
    <lineage>
        <taxon>Eukaryota</taxon>
        <taxon>Viridiplantae</taxon>
        <taxon>Streptophyta</taxon>
        <taxon>Embryophyta</taxon>
        <taxon>Tracheophyta</taxon>
        <taxon>Spermatophyta</taxon>
        <taxon>Magnoliopsida</taxon>
        <taxon>eudicotyledons</taxon>
        <taxon>Gunneridae</taxon>
        <taxon>Pentapetalae</taxon>
        <taxon>Caryophyllales</taxon>
        <taxon>Nepenthaceae</taxon>
        <taxon>Nepenthes</taxon>
    </lineage>
</organism>
<keyword evidence="3" id="KW-1185">Reference proteome</keyword>
<name>A0AAD3SZ52_NEPGR</name>
<reference evidence="2" key="1">
    <citation type="submission" date="2023-05" db="EMBL/GenBank/DDBJ databases">
        <title>Nepenthes gracilis genome sequencing.</title>
        <authorList>
            <person name="Fukushima K."/>
        </authorList>
    </citation>
    <scope>NUCLEOTIDE SEQUENCE</scope>
    <source>
        <strain evidence="2">SING2019-196</strain>
    </source>
</reference>
<gene>
    <name evidence="2" type="ORF">Nepgr_021073</name>
</gene>
<protein>
    <submittedName>
        <fullName evidence="2">Uncharacterized protein</fullName>
    </submittedName>
</protein>
<accession>A0AAD3SZ52</accession>
<dbReference type="Proteomes" id="UP001279734">
    <property type="component" value="Unassembled WGS sequence"/>
</dbReference>
<comment type="caution">
    <text evidence="2">The sequence shown here is derived from an EMBL/GenBank/DDBJ whole genome shotgun (WGS) entry which is preliminary data.</text>
</comment>
<dbReference type="AlphaFoldDB" id="A0AAD3SZ52"/>
<proteinExistence type="predicted"/>
<evidence type="ECO:0000256" key="1">
    <source>
        <dbReference type="SAM" id="MobiDB-lite"/>
    </source>
</evidence>
<feature type="compositionally biased region" description="Polar residues" evidence="1">
    <location>
        <begin position="82"/>
        <end position="98"/>
    </location>
</feature>
<sequence>MEHKVLVPTTVLPEESVLSPSTVLVEESLGGEQSIGAQAMDDAEMVEHVKASRVEVLTPGAPEGPATPPPYSTFEAPHDYPETSTPEQWPRPTSSSKVPRSIAAKKMHYIEVCFR</sequence>